<evidence type="ECO:0000313" key="2">
    <source>
        <dbReference type="EMBL" id="MPM47078.1"/>
    </source>
</evidence>
<evidence type="ECO:0000256" key="1">
    <source>
        <dbReference type="SAM" id="MobiDB-lite"/>
    </source>
</evidence>
<organism evidence="2">
    <name type="scientific">bioreactor metagenome</name>
    <dbReference type="NCBI Taxonomy" id="1076179"/>
    <lineage>
        <taxon>unclassified sequences</taxon>
        <taxon>metagenomes</taxon>
        <taxon>ecological metagenomes</taxon>
    </lineage>
</organism>
<comment type="caution">
    <text evidence="2">The sequence shown here is derived from an EMBL/GenBank/DDBJ whole genome shotgun (WGS) entry which is preliminary data.</text>
</comment>
<dbReference type="EMBL" id="VSSQ01011530">
    <property type="protein sequence ID" value="MPM47078.1"/>
    <property type="molecule type" value="Genomic_DNA"/>
</dbReference>
<gene>
    <name evidence="2" type="ORF">SDC9_93786</name>
</gene>
<dbReference type="AlphaFoldDB" id="A0A645A2X2"/>
<proteinExistence type="predicted"/>
<sequence>MVEHPHHSAGKELGNRIAYQNHGRGTEDAELGSLLDPVVLLCPEVEADKRLHPLVDADDRHEE</sequence>
<feature type="region of interest" description="Disordered" evidence="1">
    <location>
        <begin position="1"/>
        <end position="28"/>
    </location>
</feature>
<accession>A0A645A2X2</accession>
<name>A0A645A2X2_9ZZZZ</name>
<reference evidence="2" key="1">
    <citation type="submission" date="2019-08" db="EMBL/GenBank/DDBJ databases">
        <authorList>
            <person name="Kucharzyk K."/>
            <person name="Murdoch R.W."/>
            <person name="Higgins S."/>
            <person name="Loffler F."/>
        </authorList>
    </citation>
    <scope>NUCLEOTIDE SEQUENCE</scope>
</reference>
<feature type="compositionally biased region" description="Basic and acidic residues" evidence="1">
    <location>
        <begin position="1"/>
        <end position="14"/>
    </location>
</feature>
<protein>
    <submittedName>
        <fullName evidence="2">Uncharacterized protein</fullName>
    </submittedName>
</protein>